<organism evidence="1 2">
    <name type="scientific">Paenibacillus planticolens</name>
    <dbReference type="NCBI Taxonomy" id="2654976"/>
    <lineage>
        <taxon>Bacteria</taxon>
        <taxon>Bacillati</taxon>
        <taxon>Bacillota</taxon>
        <taxon>Bacilli</taxon>
        <taxon>Bacillales</taxon>
        <taxon>Paenibacillaceae</taxon>
        <taxon>Paenibacillus</taxon>
    </lineage>
</organism>
<dbReference type="Proteomes" id="UP000618579">
    <property type="component" value="Unassembled WGS sequence"/>
</dbReference>
<evidence type="ECO:0000313" key="2">
    <source>
        <dbReference type="Proteomes" id="UP000618579"/>
    </source>
</evidence>
<sequence>MYLKVWIKKSFLEVEKLVKEMEDFKNQVYVFLGQDYSHFEAKAISLLHKIKNSQFLFRKESGPIDTLKTLEKELRKYFHKITGKYLRQGTSARPPRKTIHF</sequence>
<reference evidence="1 2" key="1">
    <citation type="submission" date="2019-10" db="EMBL/GenBank/DDBJ databases">
        <title>Description of Paenibacillus pedi sp. nov.</title>
        <authorList>
            <person name="Carlier A."/>
            <person name="Qi S."/>
        </authorList>
    </citation>
    <scope>NUCLEOTIDE SEQUENCE [LARGE SCALE GENOMIC DNA]</scope>
    <source>
        <strain evidence="1 2">LMG 31457</strain>
    </source>
</reference>
<protein>
    <submittedName>
        <fullName evidence="1">Uncharacterized protein</fullName>
    </submittedName>
</protein>
<evidence type="ECO:0000313" key="1">
    <source>
        <dbReference type="EMBL" id="NOV01363.1"/>
    </source>
</evidence>
<accession>A0ABX1ZNX6</accession>
<keyword evidence="2" id="KW-1185">Reference proteome</keyword>
<proteinExistence type="predicted"/>
<dbReference type="EMBL" id="WHNZ01000030">
    <property type="protein sequence ID" value="NOV01363.1"/>
    <property type="molecule type" value="Genomic_DNA"/>
</dbReference>
<name>A0ABX1ZNX6_9BACL</name>
<comment type="caution">
    <text evidence="1">The sequence shown here is derived from an EMBL/GenBank/DDBJ whole genome shotgun (WGS) entry which is preliminary data.</text>
</comment>
<dbReference type="RefSeq" id="WP_171684184.1">
    <property type="nucleotide sequence ID" value="NZ_WHNZ01000030.1"/>
</dbReference>
<gene>
    <name evidence="1" type="ORF">GC097_15200</name>
</gene>